<dbReference type="Proteomes" id="UP001183643">
    <property type="component" value="Unassembled WGS sequence"/>
</dbReference>
<accession>A0AAE3YS94</accession>
<sequence length="36" mass="3373">MENNLVWTVVVGIPDGAGAAGAPGGEGIPDGVALPA</sequence>
<feature type="compositionally biased region" description="Gly residues" evidence="1">
    <location>
        <begin position="18"/>
        <end position="28"/>
    </location>
</feature>
<dbReference type="AlphaFoldDB" id="A0AAE3YS94"/>
<proteinExistence type="predicted"/>
<gene>
    <name evidence="2" type="ORF">J2S41_004281</name>
</gene>
<reference evidence="2" key="1">
    <citation type="submission" date="2023-07" db="EMBL/GenBank/DDBJ databases">
        <title>Sequencing the genomes of 1000 actinobacteria strains.</title>
        <authorList>
            <person name="Klenk H.-P."/>
        </authorList>
    </citation>
    <scope>NUCLEOTIDE SEQUENCE</scope>
    <source>
        <strain evidence="2">DSM 44707</strain>
    </source>
</reference>
<dbReference type="EMBL" id="JAVDYB010000001">
    <property type="protein sequence ID" value="MDR7277503.1"/>
    <property type="molecule type" value="Genomic_DNA"/>
</dbReference>
<evidence type="ECO:0000313" key="2">
    <source>
        <dbReference type="EMBL" id="MDR7277503.1"/>
    </source>
</evidence>
<evidence type="ECO:0000313" key="3">
    <source>
        <dbReference type="Proteomes" id="UP001183643"/>
    </source>
</evidence>
<keyword evidence="3" id="KW-1185">Reference proteome</keyword>
<evidence type="ECO:0000256" key="1">
    <source>
        <dbReference type="SAM" id="MobiDB-lite"/>
    </source>
</evidence>
<feature type="region of interest" description="Disordered" evidence="1">
    <location>
        <begin position="16"/>
        <end position="36"/>
    </location>
</feature>
<organism evidence="2 3">
    <name type="scientific">Catenuloplanes atrovinosus</name>
    <dbReference type="NCBI Taxonomy" id="137266"/>
    <lineage>
        <taxon>Bacteria</taxon>
        <taxon>Bacillati</taxon>
        <taxon>Actinomycetota</taxon>
        <taxon>Actinomycetes</taxon>
        <taxon>Micromonosporales</taxon>
        <taxon>Micromonosporaceae</taxon>
        <taxon>Catenuloplanes</taxon>
    </lineage>
</organism>
<comment type="caution">
    <text evidence="2">The sequence shown here is derived from an EMBL/GenBank/DDBJ whole genome shotgun (WGS) entry which is preliminary data.</text>
</comment>
<name>A0AAE3YS94_9ACTN</name>
<protein>
    <submittedName>
        <fullName evidence="2">Uncharacterized protein</fullName>
    </submittedName>
</protein>